<evidence type="ECO:0000256" key="7">
    <source>
        <dbReference type="ARBA" id="ARBA00023136"/>
    </source>
</evidence>
<keyword evidence="5 8" id="KW-0812">Transmembrane</keyword>
<dbReference type="PANTHER" id="PTHR34975">
    <property type="entry name" value="SPORE GERMINATION PROTEIN A2"/>
    <property type="match status" value="1"/>
</dbReference>
<reference evidence="9" key="1">
    <citation type="submission" date="2019-12" db="EMBL/GenBank/DDBJ databases">
        <authorList>
            <person name="zhang j."/>
            <person name="sun C.M."/>
        </authorList>
    </citation>
    <scope>NUCLEOTIDE SEQUENCE</scope>
    <source>
        <strain evidence="9">NS-1</strain>
    </source>
</reference>
<evidence type="ECO:0000256" key="5">
    <source>
        <dbReference type="ARBA" id="ARBA00022692"/>
    </source>
</evidence>
<keyword evidence="3" id="KW-0813">Transport</keyword>
<evidence type="ECO:0000256" key="3">
    <source>
        <dbReference type="ARBA" id="ARBA00022448"/>
    </source>
</evidence>
<evidence type="ECO:0000256" key="2">
    <source>
        <dbReference type="ARBA" id="ARBA00007998"/>
    </source>
</evidence>
<name>A0A8A7KGB1_9FIRM</name>
<gene>
    <name evidence="9" type="ORF">GM661_08005</name>
</gene>
<keyword evidence="6 8" id="KW-1133">Transmembrane helix</keyword>
<dbReference type="Proteomes" id="UP000665020">
    <property type="component" value="Chromosome"/>
</dbReference>
<evidence type="ECO:0000256" key="8">
    <source>
        <dbReference type="SAM" id="Phobius"/>
    </source>
</evidence>
<comment type="subcellular location">
    <subcellularLocation>
        <location evidence="1">Membrane</location>
        <topology evidence="1">Multi-pass membrane protein</topology>
    </subcellularLocation>
</comment>
<dbReference type="Pfam" id="PF03845">
    <property type="entry name" value="Spore_permease"/>
    <property type="match status" value="1"/>
</dbReference>
<sequence>MICLLLIISTYNYSYLEWKKVKEKISTYQVFWLSLAIVLPTLVLIVPRTLAESEKLGWASAVLAGISTGVIQYILLKLSFDFSDKSVIQDCMSLFGSILGRIIILPFVLIILFDTTLILYEIVAFVTVVMPNTSPIIISIALAVLASYATCTGFESLTRISVIAMFIMISGTIIILIITTFNTNLFDFNRLKPVVFDLKTIIRGSIVSADWFRLILTLLLLFTPYLKNKNKALKASILSNLFIQLIIVILFIISIAVFEIDLTKNMDFPFYDLTKLTTTGNEIIIFVIWLIATTIKLAIFYFASVFSVAEWFKINNYKNILIPVSFFLTIISIFSFDTSIPAEIIGIYTSGNLLLLYFPTYIILILFYFILGFNK</sequence>
<keyword evidence="10" id="KW-1185">Reference proteome</keyword>
<dbReference type="GO" id="GO:0009847">
    <property type="term" value="P:spore germination"/>
    <property type="evidence" value="ECO:0007669"/>
    <property type="project" value="InterPro"/>
</dbReference>
<dbReference type="AlphaFoldDB" id="A0A8A7KGB1"/>
<evidence type="ECO:0000313" key="9">
    <source>
        <dbReference type="EMBL" id="QTL97927.1"/>
    </source>
</evidence>
<feature type="transmembrane region" description="Helical" evidence="8">
    <location>
        <begin position="56"/>
        <end position="76"/>
    </location>
</feature>
<evidence type="ECO:0000313" key="10">
    <source>
        <dbReference type="Proteomes" id="UP000665020"/>
    </source>
</evidence>
<evidence type="ECO:0000256" key="1">
    <source>
        <dbReference type="ARBA" id="ARBA00004141"/>
    </source>
</evidence>
<dbReference type="KEGG" id="ifn:GM661_08005"/>
<protein>
    <submittedName>
        <fullName evidence="9">GerAB/ArcD/ProY family transporter</fullName>
    </submittedName>
</protein>
<accession>A0A8A7KGB1</accession>
<feature type="transmembrane region" description="Helical" evidence="8">
    <location>
        <begin position="320"/>
        <end position="342"/>
    </location>
</feature>
<feature type="transmembrane region" description="Helical" evidence="8">
    <location>
        <begin position="201"/>
        <end position="225"/>
    </location>
</feature>
<dbReference type="InterPro" id="IPR004761">
    <property type="entry name" value="Spore_GerAB"/>
</dbReference>
<proteinExistence type="inferred from homology"/>
<evidence type="ECO:0000256" key="4">
    <source>
        <dbReference type="ARBA" id="ARBA00022544"/>
    </source>
</evidence>
<keyword evidence="7 8" id="KW-0472">Membrane</keyword>
<feature type="transmembrane region" description="Helical" evidence="8">
    <location>
        <begin position="237"/>
        <end position="258"/>
    </location>
</feature>
<dbReference type="EMBL" id="CP046640">
    <property type="protein sequence ID" value="QTL97927.1"/>
    <property type="molecule type" value="Genomic_DNA"/>
</dbReference>
<feature type="transmembrane region" description="Helical" evidence="8">
    <location>
        <begin position="283"/>
        <end position="308"/>
    </location>
</feature>
<dbReference type="GO" id="GO:0016020">
    <property type="term" value="C:membrane"/>
    <property type="evidence" value="ECO:0007669"/>
    <property type="project" value="UniProtKB-SubCell"/>
</dbReference>
<evidence type="ECO:0000256" key="6">
    <source>
        <dbReference type="ARBA" id="ARBA00022989"/>
    </source>
</evidence>
<dbReference type="PANTHER" id="PTHR34975:SF2">
    <property type="entry name" value="SPORE GERMINATION PROTEIN A2"/>
    <property type="match status" value="1"/>
</dbReference>
<keyword evidence="4" id="KW-0309">Germination</keyword>
<feature type="transmembrane region" description="Helical" evidence="8">
    <location>
        <begin position="354"/>
        <end position="373"/>
    </location>
</feature>
<organism evidence="9 10">
    <name type="scientific">Iocasia fonsfrigidae</name>
    <dbReference type="NCBI Taxonomy" id="2682810"/>
    <lineage>
        <taxon>Bacteria</taxon>
        <taxon>Bacillati</taxon>
        <taxon>Bacillota</taxon>
        <taxon>Clostridia</taxon>
        <taxon>Halanaerobiales</taxon>
        <taxon>Halanaerobiaceae</taxon>
        <taxon>Iocasia</taxon>
    </lineage>
</organism>
<comment type="similarity">
    <text evidence="2">Belongs to the amino acid-polyamine-organocation (APC) superfamily. Spore germination protein (SGP) (TC 2.A.3.9) family.</text>
</comment>
<feature type="transmembrane region" description="Helical" evidence="8">
    <location>
        <begin position="161"/>
        <end position="181"/>
    </location>
</feature>
<feature type="transmembrane region" description="Helical" evidence="8">
    <location>
        <begin position="30"/>
        <end position="50"/>
    </location>
</feature>
<feature type="transmembrane region" description="Helical" evidence="8">
    <location>
        <begin position="102"/>
        <end position="130"/>
    </location>
</feature>